<keyword evidence="11" id="KW-1185">Reference proteome</keyword>
<evidence type="ECO:0000256" key="4">
    <source>
        <dbReference type="ARBA" id="ARBA00011881"/>
    </source>
</evidence>
<dbReference type="InterPro" id="IPR045550">
    <property type="entry name" value="AARE_N"/>
</dbReference>
<dbReference type="Proteomes" id="UP000829291">
    <property type="component" value="Chromosome 4"/>
</dbReference>
<sequence>MNCGSKNCGLLVSLITRINFLQERLCLTISCDRYRYKLRLFPKTRRNHNYCGYHSEGTKMTSTQIDRILNLYKSVVINPALSDARILDVNANGVVVQSAWTQRNLDRRATQRFTQQHLLDSSLNKISETFPIDVTTEITSSTTEDEQRRAVLRQATVDNASKQFIEIWDRQHLVKNYDLAALDVHGDIYTDSEFGAFNWSPDKTKLIYIAEKKLPKSEPFYKQASLNPTSKAKSNDEETTRGNEYLYKPHWGERLVGKHRPVVVILDTEADTITALSGIPDYLSPGQPQWTPDGQGVVGVAWKHEPRYLGLTACTNRESWIFHLKDGEYTELSANNCAVRSPRFSPNGKYLIWLERQAGGPHHNAQRLMRKEWTNTVTTPEILVNVINVSITITDEKQFYGLYNQSLPLRCWSNDSQYLFLSTAQRANTKSYIINIESKNIIEIVNDTSSLTILDVKNDIVAFVRTSLVEPTRLAVGRFNPAATQLGNIERVEITVPLQIEGLENLKYEFIEHMYDNNDEVKQFNSIYFGPKTGDAASTPLIVTPHGGPHSSYANSFSVENTVLALLGFGILQVNFRGSTGMGSKNVEFLQGKVGTADTLDCVSATREALEKYPWLDASRMGLSGGSHGGFLVAHLSGQYPNLYRSVVARNPVIDIAAMFTISDIPDWCPAVTGFSYHESVPQPLGTEMFVKMFESSPIIHADKVRAPTLMLIGTNDLRVPSSQGKLWYQRLKAINVVTKMLVYEDNHQLSSGPIEIDNIINTVLWHLEHVTATTS</sequence>
<evidence type="ECO:0000256" key="7">
    <source>
        <dbReference type="ARBA" id="ARBA00022490"/>
    </source>
</evidence>
<feature type="domain" description="Peptidase S9 prolyl oligopeptidase catalytic" evidence="9">
    <location>
        <begin position="556"/>
        <end position="753"/>
    </location>
</feature>
<dbReference type="EC" id="3.4.19.1" evidence="5"/>
<dbReference type="Pfam" id="PF19283">
    <property type="entry name" value="APEH_N"/>
    <property type="match status" value="1"/>
</dbReference>
<dbReference type="SUPFAM" id="SSF53474">
    <property type="entry name" value="alpha/beta-Hydrolases"/>
    <property type="match status" value="1"/>
</dbReference>
<organism evidence="12">
    <name type="scientific">Neodiprion lecontei</name>
    <name type="common">Redheaded pine sawfly</name>
    <dbReference type="NCBI Taxonomy" id="441921"/>
    <lineage>
        <taxon>Eukaryota</taxon>
        <taxon>Metazoa</taxon>
        <taxon>Ecdysozoa</taxon>
        <taxon>Arthropoda</taxon>
        <taxon>Hexapoda</taxon>
        <taxon>Insecta</taxon>
        <taxon>Pterygota</taxon>
        <taxon>Neoptera</taxon>
        <taxon>Endopterygota</taxon>
        <taxon>Hymenoptera</taxon>
        <taxon>Tenthredinoidea</taxon>
        <taxon>Diprionidae</taxon>
        <taxon>Diprioninae</taxon>
        <taxon>Neodiprion</taxon>
    </lineage>
</organism>
<evidence type="ECO:0000256" key="6">
    <source>
        <dbReference type="ARBA" id="ARBA00018421"/>
    </source>
</evidence>
<dbReference type="GO" id="GO:0005737">
    <property type="term" value="C:cytoplasm"/>
    <property type="evidence" value="ECO:0007669"/>
    <property type="project" value="UniProtKB-SubCell"/>
</dbReference>
<comment type="subcellular location">
    <subcellularLocation>
        <location evidence="2">Cytoplasm</location>
    </subcellularLocation>
</comment>
<name>A0A6J0BTI0_NEOLC</name>
<evidence type="ECO:0000256" key="5">
    <source>
        <dbReference type="ARBA" id="ARBA00012917"/>
    </source>
</evidence>
<dbReference type="GeneID" id="107222774"/>
<dbReference type="InterPro" id="IPR029058">
    <property type="entry name" value="AB_hydrolase_fold"/>
</dbReference>
<proteinExistence type="inferred from homology"/>
<dbReference type="KEGG" id="nlo:107222774"/>
<dbReference type="PANTHER" id="PTHR42776:SF4">
    <property type="entry name" value="ACYLAMINO-ACID-RELEASING ENZYME"/>
    <property type="match status" value="1"/>
</dbReference>
<accession>A0A6J0BTI0</accession>
<evidence type="ECO:0000259" key="10">
    <source>
        <dbReference type="Pfam" id="PF19283"/>
    </source>
</evidence>
<evidence type="ECO:0000256" key="1">
    <source>
        <dbReference type="ARBA" id="ARBA00000721"/>
    </source>
</evidence>
<comment type="catalytic activity">
    <reaction evidence="1">
        <text>Cleavage of an N-acetyl or N-formyl amino acid from the N-terminus of a polypeptide.</text>
        <dbReference type="EC" id="3.4.19.1"/>
    </reaction>
</comment>
<keyword evidence="8" id="KW-0378">Hydrolase</keyword>
<comment type="subunit">
    <text evidence="4">Homotetramer.</text>
</comment>
<reference evidence="12" key="1">
    <citation type="submission" date="2025-08" db="UniProtKB">
        <authorList>
            <consortium name="RefSeq"/>
        </authorList>
    </citation>
    <scope>IDENTIFICATION</scope>
    <source>
        <tissue evidence="12">Thorax and Abdomen</tissue>
    </source>
</reference>
<gene>
    <name evidence="12" type="primary">LOC107222774</name>
</gene>
<dbReference type="GO" id="GO:0008242">
    <property type="term" value="F:omega peptidase activity"/>
    <property type="evidence" value="ECO:0007669"/>
    <property type="project" value="UniProtKB-EC"/>
</dbReference>
<dbReference type="InterPro" id="IPR001375">
    <property type="entry name" value="Peptidase_S9_cat"/>
</dbReference>
<keyword evidence="7" id="KW-0963">Cytoplasm</keyword>
<dbReference type="OrthoDB" id="416344at2759"/>
<evidence type="ECO:0000256" key="8">
    <source>
        <dbReference type="ARBA" id="ARBA00022801"/>
    </source>
</evidence>
<evidence type="ECO:0000313" key="11">
    <source>
        <dbReference type="Proteomes" id="UP000829291"/>
    </source>
</evidence>
<dbReference type="Gene3D" id="3.40.50.1820">
    <property type="entry name" value="alpha/beta hydrolase"/>
    <property type="match status" value="1"/>
</dbReference>
<dbReference type="GO" id="GO:0004252">
    <property type="term" value="F:serine-type endopeptidase activity"/>
    <property type="evidence" value="ECO:0007669"/>
    <property type="project" value="TreeGrafter"/>
</dbReference>
<evidence type="ECO:0000256" key="2">
    <source>
        <dbReference type="ARBA" id="ARBA00004496"/>
    </source>
</evidence>
<evidence type="ECO:0000259" key="9">
    <source>
        <dbReference type="Pfam" id="PF00326"/>
    </source>
</evidence>
<evidence type="ECO:0000256" key="3">
    <source>
        <dbReference type="ARBA" id="ARBA00010040"/>
    </source>
</evidence>
<dbReference type="SUPFAM" id="SSF82171">
    <property type="entry name" value="DPP6 N-terminal domain-like"/>
    <property type="match status" value="1"/>
</dbReference>
<dbReference type="Pfam" id="PF00326">
    <property type="entry name" value="Peptidase_S9"/>
    <property type="match status" value="1"/>
</dbReference>
<dbReference type="AlphaFoldDB" id="A0A6J0BTI0"/>
<evidence type="ECO:0000313" key="12">
    <source>
        <dbReference type="RefSeq" id="XP_015517765.1"/>
    </source>
</evidence>
<dbReference type="InterPro" id="IPR011042">
    <property type="entry name" value="6-blade_b-propeller_TolB-like"/>
</dbReference>
<dbReference type="GO" id="GO:0006508">
    <property type="term" value="P:proteolysis"/>
    <property type="evidence" value="ECO:0007669"/>
    <property type="project" value="InterPro"/>
</dbReference>
<protein>
    <recommendedName>
        <fullName evidence="6">Acylamino-acid-releasing enzyme</fullName>
        <ecNumber evidence="5">3.4.19.1</ecNumber>
    </recommendedName>
</protein>
<comment type="similarity">
    <text evidence="3">Belongs to the peptidase S9C family.</text>
</comment>
<dbReference type="Gene3D" id="2.120.10.30">
    <property type="entry name" value="TolB, C-terminal domain"/>
    <property type="match status" value="1"/>
</dbReference>
<dbReference type="InParanoid" id="A0A6J0BTI0"/>
<dbReference type="RefSeq" id="XP_015517765.1">
    <property type="nucleotide sequence ID" value="XM_015662279.2"/>
</dbReference>
<feature type="domain" description="Acylamino-acid-releasing enzyme N-terminal" evidence="10">
    <location>
        <begin position="68"/>
        <end position="498"/>
    </location>
</feature>
<dbReference type="PANTHER" id="PTHR42776">
    <property type="entry name" value="SERINE PEPTIDASE S9 FAMILY MEMBER"/>
    <property type="match status" value="1"/>
</dbReference>